<dbReference type="InterPro" id="IPR025332">
    <property type="entry name" value="DUF4238"/>
</dbReference>
<keyword evidence="2" id="KW-1185">Reference proteome</keyword>
<name>A0A0M3AVA9_9SPHN</name>
<evidence type="ECO:0008006" key="3">
    <source>
        <dbReference type="Google" id="ProtNLM"/>
    </source>
</evidence>
<evidence type="ECO:0000313" key="1">
    <source>
        <dbReference type="EMBL" id="KKW92509.1"/>
    </source>
</evidence>
<gene>
    <name evidence="1" type="ORF">YP76_06020</name>
</gene>
<evidence type="ECO:0000313" key="2">
    <source>
        <dbReference type="Proteomes" id="UP000033874"/>
    </source>
</evidence>
<dbReference type="PATRIC" id="fig|56193.3.peg.1252"/>
<protein>
    <recommendedName>
        <fullName evidence="3">DUF4238 domain-containing protein</fullName>
    </recommendedName>
</protein>
<dbReference type="AlphaFoldDB" id="A0A0M3AVA9"/>
<proteinExistence type="predicted"/>
<dbReference type="RefSeq" id="WP_046762727.1">
    <property type="nucleotide sequence ID" value="NZ_LBIC01000003.1"/>
</dbReference>
<organism evidence="1 2">
    <name type="scientific">Sphingobium chungbukense</name>
    <dbReference type="NCBI Taxonomy" id="56193"/>
    <lineage>
        <taxon>Bacteria</taxon>
        <taxon>Pseudomonadati</taxon>
        <taxon>Pseudomonadota</taxon>
        <taxon>Alphaproteobacteria</taxon>
        <taxon>Sphingomonadales</taxon>
        <taxon>Sphingomonadaceae</taxon>
        <taxon>Sphingobium</taxon>
    </lineage>
</organism>
<dbReference type="Pfam" id="PF14022">
    <property type="entry name" value="DUF4238"/>
    <property type="match status" value="1"/>
</dbReference>
<dbReference type="EMBL" id="LBIC01000003">
    <property type="protein sequence ID" value="KKW92509.1"/>
    <property type="molecule type" value="Genomic_DNA"/>
</dbReference>
<accession>A0A0M3AVA9</accession>
<dbReference type="Proteomes" id="UP000033874">
    <property type="component" value="Unassembled WGS sequence"/>
</dbReference>
<reference evidence="1 2" key="1">
    <citation type="submission" date="2015-04" db="EMBL/GenBank/DDBJ databases">
        <title>Genome sequence of aromatic hydrocarbons-degrading Sphingobium chungbukense DJ77.</title>
        <authorList>
            <person name="Kim Y.-C."/>
            <person name="Chae J.-C."/>
        </authorList>
    </citation>
    <scope>NUCLEOTIDE SEQUENCE [LARGE SCALE GENOMIC DNA]</scope>
    <source>
        <strain evidence="1 2">DJ77</strain>
    </source>
</reference>
<comment type="caution">
    <text evidence="1">The sequence shown here is derived from an EMBL/GenBank/DDBJ whole genome shotgun (WGS) entry which is preliminary data.</text>
</comment>
<sequence length="306" mass="33972">MNMPRNHHYIPQFWLKRFSHDGKSKLVWSYDWESDKIDERSVAMLMAQYDLYTQSTAAGPDVSLETGEMGIVDNQGAELFRRIDNGDRSLELRENMADFFSVMALRHPSTVNRYPSAAAGLILNIQESLEVANQCGDFINYMASLGVPDFSISPAEFAQLKAATPQARDLIFGRLFDSLLATGGDPNMPFSDVITDQSGREILKKRLLNMKWVLRRSKGADLVIGDTGIVFERGESDLGWKIVLSPDLALLITKSDWPVPSLIEDGTFESWEVSSINVETAARSRRLLVGGSKSAVAAIAQHLRGG</sequence>